<name>A0AAV7NKK8_PLEWA</name>
<proteinExistence type="predicted"/>
<organism evidence="2 3">
    <name type="scientific">Pleurodeles waltl</name>
    <name type="common">Iberian ribbed newt</name>
    <dbReference type="NCBI Taxonomy" id="8319"/>
    <lineage>
        <taxon>Eukaryota</taxon>
        <taxon>Metazoa</taxon>
        <taxon>Chordata</taxon>
        <taxon>Craniata</taxon>
        <taxon>Vertebrata</taxon>
        <taxon>Euteleostomi</taxon>
        <taxon>Amphibia</taxon>
        <taxon>Batrachia</taxon>
        <taxon>Caudata</taxon>
        <taxon>Salamandroidea</taxon>
        <taxon>Salamandridae</taxon>
        <taxon>Pleurodelinae</taxon>
        <taxon>Pleurodeles</taxon>
    </lineage>
</organism>
<sequence length="130" mass="14789">MNSALRRSRGEAPGGLRTDTAGQKVESREKGQVLRGPVRLSREYGGENVGVPLPPTCAGGWHNGHRLAPWQQFWLVAESQFKGTQWRCKRRHSDLSKRNRSARARRGGLRYPAATTLERRWLWDLANNSR</sequence>
<keyword evidence="3" id="KW-1185">Reference proteome</keyword>
<evidence type="ECO:0000313" key="3">
    <source>
        <dbReference type="Proteomes" id="UP001066276"/>
    </source>
</evidence>
<dbReference type="AlphaFoldDB" id="A0AAV7NKK8"/>
<accession>A0AAV7NKK8</accession>
<protein>
    <submittedName>
        <fullName evidence="2">Uncharacterized protein</fullName>
    </submittedName>
</protein>
<dbReference type="Proteomes" id="UP001066276">
    <property type="component" value="Chromosome 8"/>
</dbReference>
<comment type="caution">
    <text evidence="2">The sequence shown here is derived from an EMBL/GenBank/DDBJ whole genome shotgun (WGS) entry which is preliminary data.</text>
</comment>
<evidence type="ECO:0000313" key="2">
    <source>
        <dbReference type="EMBL" id="KAJ1116506.1"/>
    </source>
</evidence>
<gene>
    <name evidence="2" type="ORF">NDU88_004716</name>
</gene>
<feature type="region of interest" description="Disordered" evidence="1">
    <location>
        <begin position="1"/>
        <end position="49"/>
    </location>
</feature>
<reference evidence="2" key="1">
    <citation type="journal article" date="2022" name="bioRxiv">
        <title>Sequencing and chromosome-scale assembly of the giantPleurodeles waltlgenome.</title>
        <authorList>
            <person name="Brown T."/>
            <person name="Elewa A."/>
            <person name="Iarovenko S."/>
            <person name="Subramanian E."/>
            <person name="Araus A.J."/>
            <person name="Petzold A."/>
            <person name="Susuki M."/>
            <person name="Suzuki K.-i.T."/>
            <person name="Hayashi T."/>
            <person name="Toyoda A."/>
            <person name="Oliveira C."/>
            <person name="Osipova E."/>
            <person name="Leigh N.D."/>
            <person name="Simon A."/>
            <person name="Yun M.H."/>
        </authorList>
    </citation>
    <scope>NUCLEOTIDE SEQUENCE</scope>
    <source>
        <strain evidence="2">20211129_DDA</strain>
        <tissue evidence="2">Liver</tissue>
    </source>
</reference>
<dbReference type="EMBL" id="JANPWB010000012">
    <property type="protein sequence ID" value="KAJ1116506.1"/>
    <property type="molecule type" value="Genomic_DNA"/>
</dbReference>
<evidence type="ECO:0000256" key="1">
    <source>
        <dbReference type="SAM" id="MobiDB-lite"/>
    </source>
</evidence>